<dbReference type="PANTHER" id="PTHR13696">
    <property type="entry name" value="P-LOOP CONTAINING NUCLEOSIDE TRIPHOSPHATE HYDROLASE"/>
    <property type="match status" value="1"/>
</dbReference>
<dbReference type="Proteomes" id="UP000886520">
    <property type="component" value="Chromosome 5"/>
</dbReference>
<sequence length="487" mass="53958">MPVLSTHCFANHRGGVGKTTLTFQVSAAYALAHPSEKVFVIDASDAGDLSEMLMGGLFEERGRQVLMQLVPLANTTRLFLRALACHSSSHLKEALEQDGEISAVVSKVIKEMPKSIKEASEFDSERCCVNLEEFAIPLEHVNPRLPSNMYVCPSGLDVEQSIAFSEPQRYSIISVLRESFKLVNGYWKIFIDTDAGFENDIYCSISVGISNFCLIPLHADMVDWYRVEPLLAENKALRESGHSDARVQMILWNGLTVKFNSRCFSVSASGASKKCVFTPTKAEQDVIRSLNELVFKEAEKNPELFLHYEGGGMNPDEFHSKSCMCIRNFSVVGVASRDSGIPIACISPGTFHGQHMTYLLNEAVIERCRENMNELVKAIDAATELVSLTPLKDVPSRKEKQKVTPSSALLKVTRSTNQGSGAGRKRVGQKVGGGRMKRKRGGSTQKTKTYNTRHKYPLRDRVRRNAVPLGLIELTEHSSTSTVLYDA</sequence>
<gene>
    <name evidence="3" type="ORF">GOP47_0005350</name>
</gene>
<dbReference type="InterPro" id="IPR027417">
    <property type="entry name" value="P-loop_NTPase"/>
</dbReference>
<keyword evidence="1" id="KW-0934">Plastid</keyword>
<dbReference type="PANTHER" id="PTHR13696:SF99">
    <property type="entry name" value="COBYRINIC ACID AC-DIAMIDE SYNTHASE"/>
    <property type="match status" value="1"/>
</dbReference>
<keyword evidence="1" id="KW-0150">Chloroplast</keyword>
<feature type="region of interest" description="Disordered" evidence="2">
    <location>
        <begin position="414"/>
        <end position="449"/>
    </location>
</feature>
<dbReference type="Gene3D" id="3.40.50.300">
    <property type="entry name" value="P-loop containing nucleotide triphosphate hydrolases"/>
    <property type="match status" value="1"/>
</dbReference>
<comment type="caution">
    <text evidence="3">The sequence shown here is derived from an EMBL/GenBank/DDBJ whole genome shotgun (WGS) entry which is preliminary data.</text>
</comment>
<evidence type="ECO:0000313" key="3">
    <source>
        <dbReference type="EMBL" id="KAI5079871.1"/>
    </source>
</evidence>
<reference evidence="3 4" key="1">
    <citation type="submission" date="2021-01" db="EMBL/GenBank/DDBJ databases">
        <title>Adiantum capillus-veneris genome.</title>
        <authorList>
            <person name="Fang Y."/>
            <person name="Liao Q."/>
        </authorList>
    </citation>
    <scope>NUCLEOTIDE SEQUENCE [LARGE SCALE GENOMIC DNA]</scope>
    <source>
        <strain evidence="3">H3</strain>
        <tissue evidence="3">Leaf</tissue>
    </source>
</reference>
<dbReference type="InterPro" id="IPR050678">
    <property type="entry name" value="DNA_Partitioning_ATPase"/>
</dbReference>
<name>A0A9D4ZNH6_ADICA</name>
<dbReference type="AlphaFoldDB" id="A0A9D4ZNH6"/>
<evidence type="ECO:0008006" key="5">
    <source>
        <dbReference type="Google" id="ProtNLM"/>
    </source>
</evidence>
<dbReference type="EMBL" id="JABFUD020000005">
    <property type="protein sequence ID" value="KAI5079871.1"/>
    <property type="molecule type" value="Genomic_DNA"/>
</dbReference>
<dbReference type="OrthoDB" id="1902922at2759"/>
<evidence type="ECO:0000313" key="4">
    <source>
        <dbReference type="Proteomes" id="UP000886520"/>
    </source>
</evidence>
<evidence type="ECO:0000256" key="2">
    <source>
        <dbReference type="SAM" id="MobiDB-lite"/>
    </source>
</evidence>
<keyword evidence="4" id="KW-1185">Reference proteome</keyword>
<dbReference type="SUPFAM" id="SSF52540">
    <property type="entry name" value="P-loop containing nucleoside triphosphate hydrolases"/>
    <property type="match status" value="1"/>
</dbReference>
<organism evidence="3 4">
    <name type="scientific">Adiantum capillus-veneris</name>
    <name type="common">Maidenhair fern</name>
    <dbReference type="NCBI Taxonomy" id="13818"/>
    <lineage>
        <taxon>Eukaryota</taxon>
        <taxon>Viridiplantae</taxon>
        <taxon>Streptophyta</taxon>
        <taxon>Embryophyta</taxon>
        <taxon>Tracheophyta</taxon>
        <taxon>Polypodiopsida</taxon>
        <taxon>Polypodiidae</taxon>
        <taxon>Polypodiales</taxon>
        <taxon>Pteridineae</taxon>
        <taxon>Pteridaceae</taxon>
        <taxon>Vittarioideae</taxon>
        <taxon>Adiantum</taxon>
    </lineage>
</organism>
<accession>A0A9D4ZNH6</accession>
<protein>
    <recommendedName>
        <fullName evidence="5">AAA domain-containing protein</fullName>
    </recommendedName>
</protein>
<evidence type="ECO:0000256" key="1">
    <source>
        <dbReference type="ARBA" id="ARBA00022528"/>
    </source>
</evidence>
<proteinExistence type="predicted"/>